<sequence>MYIFLSIILVIMGAIMILKPRLFFDITESWKNYASSDPSDLYLFSTRLGGVLCLLVGIGGIVILVFLS</sequence>
<evidence type="ECO:0000256" key="1">
    <source>
        <dbReference type="SAM" id="Phobius"/>
    </source>
</evidence>
<keyword evidence="1" id="KW-0812">Transmembrane</keyword>
<comment type="caution">
    <text evidence="3">The sequence shown here is derived from an EMBL/GenBank/DDBJ whole genome shotgun (WGS) entry which is preliminary data.</text>
</comment>
<proteinExistence type="predicted"/>
<dbReference type="EMBL" id="RAYQ01000021">
    <property type="protein sequence ID" value="RKI89588.1"/>
    <property type="molecule type" value="Genomic_DNA"/>
</dbReference>
<evidence type="ECO:0000313" key="4">
    <source>
        <dbReference type="Proteomes" id="UP000280696"/>
    </source>
</evidence>
<dbReference type="Proteomes" id="UP000280696">
    <property type="component" value="Unassembled WGS sequence"/>
</dbReference>
<evidence type="ECO:0000259" key="2">
    <source>
        <dbReference type="Pfam" id="PF19701"/>
    </source>
</evidence>
<keyword evidence="1" id="KW-0472">Membrane</keyword>
<feature type="domain" description="DUF6199" evidence="2">
    <location>
        <begin position="6"/>
        <end position="63"/>
    </location>
</feature>
<gene>
    <name evidence="3" type="ORF">D7V94_17645</name>
</gene>
<feature type="transmembrane region" description="Helical" evidence="1">
    <location>
        <begin position="44"/>
        <end position="67"/>
    </location>
</feature>
<dbReference type="Pfam" id="PF19701">
    <property type="entry name" value="DUF6199"/>
    <property type="match status" value="1"/>
</dbReference>
<reference evidence="3 4" key="1">
    <citation type="submission" date="2018-09" db="EMBL/GenBank/DDBJ databases">
        <title>Murine metabolic-syndrome-specific gut microbial biobank.</title>
        <authorList>
            <person name="Liu C."/>
        </authorList>
    </citation>
    <scope>NUCLEOTIDE SEQUENCE [LARGE SCALE GENOMIC DNA]</scope>
    <source>
        <strain evidence="3 4">0.1xD8-82</strain>
    </source>
</reference>
<dbReference type="InterPro" id="IPR045679">
    <property type="entry name" value="DUF6199"/>
</dbReference>
<protein>
    <recommendedName>
        <fullName evidence="2">DUF6199 domain-containing protein</fullName>
    </recommendedName>
</protein>
<keyword evidence="1" id="KW-1133">Transmembrane helix</keyword>
<dbReference type="RefSeq" id="WP_120471624.1">
    <property type="nucleotide sequence ID" value="NZ_RAYQ01000021.1"/>
</dbReference>
<evidence type="ECO:0000313" key="3">
    <source>
        <dbReference type="EMBL" id="RKI89588.1"/>
    </source>
</evidence>
<organism evidence="3 4">
    <name type="scientific">Parablautia intestinalis</name>
    <dbReference type="NCBI Taxonomy" id="2320100"/>
    <lineage>
        <taxon>Bacteria</taxon>
        <taxon>Bacillati</taxon>
        <taxon>Bacillota</taxon>
        <taxon>Clostridia</taxon>
        <taxon>Lachnospirales</taxon>
        <taxon>Lachnospiraceae</taxon>
        <taxon>Parablautia</taxon>
    </lineage>
</organism>
<name>A0A3A9AE92_9FIRM</name>
<keyword evidence="4" id="KW-1185">Reference proteome</keyword>
<accession>A0A3A9AE92</accession>
<dbReference type="AlphaFoldDB" id="A0A3A9AE92"/>
<feature type="transmembrane region" description="Helical" evidence="1">
    <location>
        <begin position="7"/>
        <end position="24"/>
    </location>
</feature>